<feature type="transmembrane region" description="Helical" evidence="1">
    <location>
        <begin position="60"/>
        <end position="81"/>
    </location>
</feature>
<organism evidence="2 3">
    <name type="scientific">Pyxicephalus adspersus</name>
    <name type="common">African bullfrog</name>
    <dbReference type="NCBI Taxonomy" id="30357"/>
    <lineage>
        <taxon>Eukaryota</taxon>
        <taxon>Metazoa</taxon>
        <taxon>Chordata</taxon>
        <taxon>Craniata</taxon>
        <taxon>Vertebrata</taxon>
        <taxon>Euteleostomi</taxon>
        <taxon>Amphibia</taxon>
        <taxon>Batrachia</taxon>
        <taxon>Anura</taxon>
        <taxon>Neobatrachia</taxon>
        <taxon>Ranoidea</taxon>
        <taxon>Pyxicephalidae</taxon>
        <taxon>Pyxicephalinae</taxon>
        <taxon>Pyxicephalus</taxon>
    </lineage>
</organism>
<evidence type="ECO:0000313" key="3">
    <source>
        <dbReference type="Proteomes" id="UP001181693"/>
    </source>
</evidence>
<evidence type="ECO:0000313" key="2">
    <source>
        <dbReference type="EMBL" id="DBA18514.1"/>
    </source>
</evidence>
<evidence type="ECO:0000256" key="1">
    <source>
        <dbReference type="SAM" id="Phobius"/>
    </source>
</evidence>
<keyword evidence="1" id="KW-0472">Membrane</keyword>
<sequence>MYKCFHPTSTPFSHFIFEFISWMNHVQNLIVFSNCIQSICKIWMNLFSPKSNSKNIFHKYSLSWFTFLINIFSLFPFTFILSH</sequence>
<gene>
    <name evidence="2" type="ORF">GDO54_016750</name>
</gene>
<dbReference type="AlphaFoldDB" id="A0AAV2ZV58"/>
<keyword evidence="3" id="KW-1185">Reference proteome</keyword>
<dbReference type="Proteomes" id="UP001181693">
    <property type="component" value="Unassembled WGS sequence"/>
</dbReference>
<keyword evidence="1" id="KW-0812">Transmembrane</keyword>
<name>A0AAV2ZV58_PYXAD</name>
<comment type="caution">
    <text evidence="2">The sequence shown here is derived from an EMBL/GenBank/DDBJ whole genome shotgun (WGS) entry which is preliminary data.</text>
</comment>
<reference evidence="2" key="1">
    <citation type="thesis" date="2020" institute="ProQuest LLC" country="789 East Eisenhower Parkway, Ann Arbor, MI, USA">
        <title>Comparative Genomics and Chromosome Evolution.</title>
        <authorList>
            <person name="Mudd A.B."/>
        </authorList>
    </citation>
    <scope>NUCLEOTIDE SEQUENCE</scope>
    <source>
        <strain evidence="2">1538</strain>
        <tissue evidence="2">Blood</tissue>
    </source>
</reference>
<accession>A0AAV2ZV58</accession>
<proteinExistence type="predicted"/>
<keyword evidence="1" id="KW-1133">Transmembrane helix</keyword>
<protein>
    <submittedName>
        <fullName evidence="2">Uncharacterized protein</fullName>
    </submittedName>
</protein>
<dbReference type="EMBL" id="DYDO01000009">
    <property type="protein sequence ID" value="DBA18514.1"/>
    <property type="molecule type" value="Genomic_DNA"/>
</dbReference>